<proteinExistence type="inferred from homology"/>
<sequence length="1155" mass="128688">MPGVIMDDRGGNGSHTNHERGARPNGLNGTIQNSDKAQEKGKGRQEPHQNMTPTSPGMPNGFNGPSADASSQRQTQGGANLNPGIDELPPEIVHLTEGYIPLSRVLTRLAQTTHNTLTSKILELAQMQVPTSAVNGGPSAVTMAEGNSVENVQKKLRLLGFAQDAHADWTKVLVLTEWSRKAVDVSKIIDLRLFLQGQNHAYVNAIDEMSFLKRDLAQARIPNPNLKTALEVLSTGKASWMPELGYIGQPPLTPQELLKGLENLNTLLSIRLNLHEHDKIPLPFKDYAIGSGRVTFSVAGEFEVDLTIADEDPAAQFWFIDFRFLFTPSRSDFTPNLRLHIENKVNDTLLKDGLPGCYKYLHELVLTHKISEFRRQAVELARGRWIDGLKVEPLDRALCIQYWLDRYGRDGPKSWILIGVHSGRRKDGVVDRQAKSRLFIRWFRESKEVKDVKIAFDDVNITVESLLKAVVAKHINHILTSTFDRLIAKPLFANHEAAISLRTSESEPMESELKIQLTNKEHATLTIEPISGRVTCSPASRLTFEFERVLNAKSRDPAKDMEEHIANLRCQAVADDVTSRALSVGWLMPRPPALHRESLKEVIPRNTVDAIRHTRWFKRPGWSPEWFVAVTLGVSGDHWWLMRIASNPPAAKLVHASHIDIKGTWASEPSFSFLSTLHVFAAALISQYTNLKALHEQRKSYKLIENKRALSTRIPAILLRLNELVPVQENNRRRNKWARNLIKLAFQGLEVKKLENDASQSSNEGRNTDETGQLVQNAGGDNEIMVTEARMVILNTGNLSILKERVDRDIAFHAESGSFAFRLRSKIGEAVISALVQRLSQVERLVDFVGAVGDHGKTLHCEGISLGKIIFTYGNTAQAPGSAESMEIDTPTNPYRAVVDFSASQDSMTIALERKNPHIRILDQLSMILNSSSGLHGVANTLHLTLPTLCGLDKIETAWEELSEKGEAHVSVRSALWFVLRYTLNAVGTVEARTLSFEVKVKERRGEPWWFIRRTDVHGEEDDIDRQLKSVWDATGKGWNGLRVSAAALPSGIEECLLSVDEVIRKGGTNDPVPEVKLPAVPAPKAPVAQMMPQAQMQRQPSNQQNKPQRPQSASNSSQAQGRGPLNPNQVPGRPMPNQNQARRTAQAREIVEID</sequence>
<evidence type="ECO:0000256" key="1">
    <source>
        <dbReference type="ARBA" id="ARBA00004123"/>
    </source>
</evidence>
<feature type="compositionally biased region" description="Basic and acidic residues" evidence="10">
    <location>
        <begin position="36"/>
        <end position="47"/>
    </location>
</feature>
<protein>
    <recommendedName>
        <fullName evidence="3 9">Mediator of RNA polymerase II transcription subunit 14</fullName>
    </recommendedName>
    <alternativeName>
        <fullName evidence="8 9">Mediator complex subunit 14</fullName>
    </alternativeName>
</protein>
<evidence type="ECO:0000256" key="3">
    <source>
        <dbReference type="ARBA" id="ARBA00019619"/>
    </source>
</evidence>
<keyword evidence="4 9" id="KW-0805">Transcription regulation</keyword>
<evidence type="ECO:0000256" key="6">
    <source>
        <dbReference type="ARBA" id="ARBA00023163"/>
    </source>
</evidence>
<evidence type="ECO:0000313" key="13">
    <source>
        <dbReference type="Proteomes" id="UP001629113"/>
    </source>
</evidence>
<dbReference type="EMBL" id="JBFCZG010000008">
    <property type="protein sequence ID" value="KAL3419037.1"/>
    <property type="molecule type" value="Genomic_DNA"/>
</dbReference>
<feature type="compositionally biased region" description="Polar residues" evidence="10">
    <location>
        <begin position="1102"/>
        <end position="1121"/>
    </location>
</feature>
<feature type="compositionally biased region" description="Polar residues" evidence="10">
    <location>
        <begin position="68"/>
        <end position="79"/>
    </location>
</feature>
<evidence type="ECO:0000256" key="5">
    <source>
        <dbReference type="ARBA" id="ARBA00023159"/>
    </source>
</evidence>
<evidence type="ECO:0000256" key="10">
    <source>
        <dbReference type="SAM" id="MobiDB-lite"/>
    </source>
</evidence>
<feature type="compositionally biased region" description="Basic and acidic residues" evidence="10">
    <location>
        <begin position="1"/>
        <end position="22"/>
    </location>
</feature>
<dbReference type="InterPro" id="IPR013947">
    <property type="entry name" value="Mediator_Med14"/>
</dbReference>
<comment type="similarity">
    <text evidence="2 9">Belongs to the Mediator complex subunit 14 family.</text>
</comment>
<dbReference type="PANTHER" id="PTHR12809">
    <property type="entry name" value="MEDIATOR COMPLEX SUBUNIT"/>
    <property type="match status" value="1"/>
</dbReference>
<evidence type="ECO:0000256" key="4">
    <source>
        <dbReference type="ARBA" id="ARBA00023015"/>
    </source>
</evidence>
<dbReference type="Pfam" id="PF26204">
    <property type="entry name" value="Med14_fung"/>
    <property type="match status" value="1"/>
</dbReference>
<keyword evidence="7 9" id="KW-0539">Nucleus</keyword>
<dbReference type="PANTHER" id="PTHR12809:SF2">
    <property type="entry name" value="MEDIATOR OF RNA POLYMERASE II TRANSCRIPTION SUBUNIT 14"/>
    <property type="match status" value="1"/>
</dbReference>
<evidence type="ECO:0000256" key="2">
    <source>
        <dbReference type="ARBA" id="ARBA00007813"/>
    </source>
</evidence>
<evidence type="ECO:0000256" key="8">
    <source>
        <dbReference type="ARBA" id="ARBA00032007"/>
    </source>
</evidence>
<keyword evidence="13" id="KW-1185">Reference proteome</keyword>
<dbReference type="InterPro" id="IPR055122">
    <property type="entry name" value="Med14_N"/>
</dbReference>
<comment type="subunit">
    <text evidence="9">Component of the Mediator complex.</text>
</comment>
<feature type="compositionally biased region" description="Low complexity" evidence="10">
    <location>
        <begin position="1091"/>
        <end position="1101"/>
    </location>
</feature>
<comment type="subcellular location">
    <subcellularLocation>
        <location evidence="1 9">Nucleus</location>
    </subcellularLocation>
</comment>
<gene>
    <name evidence="12" type="ORF">PVAG01_09258</name>
</gene>
<evidence type="ECO:0000259" key="11">
    <source>
        <dbReference type="Pfam" id="PF08638"/>
    </source>
</evidence>
<comment type="caution">
    <text evidence="12">The sequence shown here is derived from an EMBL/GenBank/DDBJ whole genome shotgun (WGS) entry which is preliminary data.</text>
</comment>
<evidence type="ECO:0000313" key="12">
    <source>
        <dbReference type="EMBL" id="KAL3419037.1"/>
    </source>
</evidence>
<feature type="region of interest" description="Disordered" evidence="10">
    <location>
        <begin position="755"/>
        <end position="775"/>
    </location>
</feature>
<feature type="compositionally biased region" description="Polar residues" evidence="10">
    <location>
        <begin position="757"/>
        <end position="775"/>
    </location>
</feature>
<name>A0ABR4P709_9HELO</name>
<keyword evidence="6 9" id="KW-0804">Transcription</keyword>
<keyword evidence="5 9" id="KW-0010">Activator</keyword>
<evidence type="ECO:0000256" key="7">
    <source>
        <dbReference type="ARBA" id="ARBA00023242"/>
    </source>
</evidence>
<evidence type="ECO:0000256" key="9">
    <source>
        <dbReference type="RuleBase" id="RU365082"/>
    </source>
</evidence>
<organism evidence="12 13">
    <name type="scientific">Phlyctema vagabunda</name>
    <dbReference type="NCBI Taxonomy" id="108571"/>
    <lineage>
        <taxon>Eukaryota</taxon>
        <taxon>Fungi</taxon>
        <taxon>Dikarya</taxon>
        <taxon>Ascomycota</taxon>
        <taxon>Pezizomycotina</taxon>
        <taxon>Leotiomycetes</taxon>
        <taxon>Helotiales</taxon>
        <taxon>Dermateaceae</taxon>
        <taxon>Phlyctema</taxon>
    </lineage>
</organism>
<feature type="region of interest" description="Disordered" evidence="10">
    <location>
        <begin position="1"/>
        <end position="86"/>
    </location>
</feature>
<feature type="compositionally biased region" description="Polar residues" evidence="10">
    <location>
        <begin position="48"/>
        <end position="57"/>
    </location>
</feature>
<dbReference type="Proteomes" id="UP001629113">
    <property type="component" value="Unassembled WGS sequence"/>
</dbReference>
<feature type="domain" description="Mediator complex subunit MED14 N-terminal" evidence="11">
    <location>
        <begin position="99"/>
        <end position="310"/>
    </location>
</feature>
<accession>A0ABR4P709</accession>
<dbReference type="Pfam" id="PF08638">
    <property type="entry name" value="Med14"/>
    <property type="match status" value="1"/>
</dbReference>
<feature type="region of interest" description="Disordered" evidence="10">
    <location>
        <begin position="1091"/>
        <end position="1155"/>
    </location>
</feature>
<comment type="function">
    <text evidence="9">Component of the Mediator complex, a coactivator involved in the regulated transcription of nearly all RNA polymerase II-dependent genes. Mediator functions as a bridge to convey information from gene-specific regulatory proteins to the basal RNA polymerase II transcription machinery. Mediator is recruited to promoters by direct interactions with regulatory proteins and serves as a scaffold for the assembly of a functional preinitiation complex with RNA polymerase II and the general transcription factors.</text>
</comment>
<reference evidence="12 13" key="1">
    <citation type="submission" date="2024-06" db="EMBL/GenBank/DDBJ databases">
        <title>Complete genome of Phlyctema vagabunda strain 19-DSS-EL-015.</title>
        <authorList>
            <person name="Fiorenzani C."/>
        </authorList>
    </citation>
    <scope>NUCLEOTIDE SEQUENCE [LARGE SCALE GENOMIC DNA]</scope>
    <source>
        <strain evidence="12 13">19-DSS-EL-015</strain>
    </source>
</reference>